<keyword evidence="8 9" id="KW-0961">Cell wall biogenesis/degradation</keyword>
<dbReference type="PRINTS" id="PR01806">
    <property type="entry name" value="VIRFACTRMVIN"/>
</dbReference>
<dbReference type="UniPathway" id="UPA00219"/>
<accession>A0A7C4M0Q3</accession>
<keyword evidence="4 8" id="KW-0133">Cell shape</keyword>
<comment type="caution">
    <text evidence="10">The sequence shown here is derived from an EMBL/GenBank/DDBJ whole genome shotgun (WGS) entry which is preliminary data.</text>
</comment>
<keyword evidence="5 8" id="KW-0573">Peptidoglycan synthesis</keyword>
<reference evidence="10" key="1">
    <citation type="journal article" date="2020" name="mSystems">
        <title>Genome- and Community-Level Interaction Insights into Carbon Utilization and Element Cycling Functions of Hydrothermarchaeota in Hydrothermal Sediment.</title>
        <authorList>
            <person name="Zhou Z."/>
            <person name="Liu Y."/>
            <person name="Xu W."/>
            <person name="Pan J."/>
            <person name="Luo Z.H."/>
            <person name="Li M."/>
        </authorList>
    </citation>
    <scope>NUCLEOTIDE SEQUENCE [LARGE SCALE GENOMIC DNA]</scope>
    <source>
        <strain evidence="10">SpSt-579</strain>
    </source>
</reference>
<evidence type="ECO:0000313" key="10">
    <source>
        <dbReference type="EMBL" id="HGT71107.1"/>
    </source>
</evidence>
<comment type="subcellular location">
    <subcellularLocation>
        <location evidence="1 8">Cell membrane</location>
        <topology evidence="1 8">Multi-pass membrane protein</topology>
    </subcellularLocation>
</comment>
<keyword evidence="7 8" id="KW-0472">Membrane</keyword>
<feature type="transmembrane region" description="Helical" evidence="8">
    <location>
        <begin position="390"/>
        <end position="408"/>
    </location>
</feature>
<keyword evidence="8 9" id="KW-0813">Transport</keyword>
<evidence type="ECO:0000256" key="1">
    <source>
        <dbReference type="ARBA" id="ARBA00004651"/>
    </source>
</evidence>
<evidence type="ECO:0000256" key="3">
    <source>
        <dbReference type="ARBA" id="ARBA00022692"/>
    </source>
</evidence>
<comment type="pathway">
    <text evidence="8">Cell wall biogenesis; peptidoglycan biosynthesis.</text>
</comment>
<feature type="transmembrane region" description="Helical" evidence="8">
    <location>
        <begin position="279"/>
        <end position="298"/>
    </location>
</feature>
<feature type="transmembrane region" description="Helical" evidence="8">
    <location>
        <begin position="232"/>
        <end position="252"/>
    </location>
</feature>
<keyword evidence="2 8" id="KW-1003">Cell membrane</keyword>
<feature type="transmembrane region" description="Helical" evidence="8">
    <location>
        <begin position="414"/>
        <end position="434"/>
    </location>
</feature>
<dbReference type="NCBIfam" id="TIGR01695">
    <property type="entry name" value="murJ_mviN"/>
    <property type="match status" value="1"/>
</dbReference>
<feature type="transmembrane region" description="Helical" evidence="8">
    <location>
        <begin position="189"/>
        <end position="212"/>
    </location>
</feature>
<feature type="transmembrane region" description="Helical" evidence="8">
    <location>
        <begin position="12"/>
        <end position="31"/>
    </location>
</feature>
<feature type="transmembrane region" description="Helical" evidence="8">
    <location>
        <begin position="93"/>
        <end position="117"/>
    </location>
</feature>
<dbReference type="GO" id="GO:0009252">
    <property type="term" value="P:peptidoglycan biosynthetic process"/>
    <property type="evidence" value="ECO:0007669"/>
    <property type="project" value="UniProtKB-UniRule"/>
</dbReference>
<gene>
    <name evidence="8 10" type="primary">murJ</name>
    <name evidence="10" type="ORF">ENT43_02500</name>
</gene>
<evidence type="ECO:0000256" key="7">
    <source>
        <dbReference type="ARBA" id="ARBA00023136"/>
    </source>
</evidence>
<dbReference type="HAMAP" id="MF_02078">
    <property type="entry name" value="MurJ_MviN"/>
    <property type="match status" value="1"/>
</dbReference>
<evidence type="ECO:0000256" key="9">
    <source>
        <dbReference type="PIRNR" id="PIRNR002869"/>
    </source>
</evidence>
<dbReference type="InterPro" id="IPR004268">
    <property type="entry name" value="MurJ"/>
</dbReference>
<sequence length="526" mass="58405">MQKVIDKISQVSRNAIIIATASLASRILGLFRDRVLASEFGAGQTLDTYYAAFRIPDLIFNLLILGALSSAFIPIFSEILFKDEKKAWKMVANFTNIVMVFLAGFMVMLFIFAPWIMKVITPGFNTVQLEDVTILTRIMLLSPFFFAFSSIIGGVLNSFGRFFTYALAPIIYNIGIICGALYLVPSWGIIGLAWGVVFGAMGHMLVQFPTFLKVGFKFRKSFDLKDKYFLKIIRLMIPVTIGLALVQINLLVDNIIGSTLAHGSIAIINLATNLVSMPVGLIGVSFAVSVFPVLSYALSQGNDKAFVKNFVSTFKIMLYLLIPSMVFLLIFRAQIVRIILGAGLFDIENTVWTARTFGYLSLGLVAQGLVPFITRAFYAAGDTKTPVKAVFISFVVNAVCSILFTKVIDFKVVGLALSTVIASFTNLFFLLIVFKERFKIIELNRIFLDSGKYFVFSIIAGLASYFMLYYAEPYFFTISTIGLLGQTLVAGFAGITVYLLLSTVFKVREAQKLLDSFVGIFRRILR</sequence>
<dbReference type="InterPro" id="IPR051050">
    <property type="entry name" value="Lipid_II_flippase_MurJ/MviN"/>
</dbReference>
<name>A0A7C4M0Q3_UNCC3</name>
<feature type="transmembrane region" description="Helical" evidence="8">
    <location>
        <begin position="357"/>
        <end position="378"/>
    </location>
</feature>
<comment type="similarity">
    <text evidence="8 9">Belongs to the MurJ/MviN family.</text>
</comment>
<proteinExistence type="inferred from homology"/>
<evidence type="ECO:0000256" key="2">
    <source>
        <dbReference type="ARBA" id="ARBA00022475"/>
    </source>
</evidence>
<dbReference type="GO" id="GO:0034204">
    <property type="term" value="P:lipid translocation"/>
    <property type="evidence" value="ECO:0007669"/>
    <property type="project" value="TreeGrafter"/>
</dbReference>
<dbReference type="GO" id="GO:0005886">
    <property type="term" value="C:plasma membrane"/>
    <property type="evidence" value="ECO:0007669"/>
    <property type="project" value="UniProtKB-SubCell"/>
</dbReference>
<evidence type="ECO:0000256" key="6">
    <source>
        <dbReference type="ARBA" id="ARBA00022989"/>
    </source>
</evidence>
<feature type="transmembrane region" description="Helical" evidence="8">
    <location>
        <begin position="163"/>
        <end position="183"/>
    </location>
</feature>
<comment type="function">
    <text evidence="8 9">Involved in peptidoglycan biosynthesis. Transports lipid-linked peptidoglycan precursors from the inner to the outer leaflet of the cytoplasmic membrane.</text>
</comment>
<dbReference type="GO" id="GO:0071555">
    <property type="term" value="P:cell wall organization"/>
    <property type="evidence" value="ECO:0007669"/>
    <property type="project" value="UniProtKB-UniRule"/>
</dbReference>
<feature type="transmembrane region" description="Helical" evidence="8">
    <location>
        <begin position="58"/>
        <end position="81"/>
    </location>
</feature>
<dbReference type="AlphaFoldDB" id="A0A7C4M0Q3"/>
<dbReference type="GO" id="GO:0015648">
    <property type="term" value="F:lipid-linked peptidoglycan transporter activity"/>
    <property type="evidence" value="ECO:0007669"/>
    <property type="project" value="UniProtKB-UniRule"/>
</dbReference>
<feature type="transmembrane region" description="Helical" evidence="8">
    <location>
        <begin position="446"/>
        <end position="468"/>
    </location>
</feature>
<organism evidence="10">
    <name type="scientific">candidate division CPR3 bacterium</name>
    <dbReference type="NCBI Taxonomy" id="2268181"/>
    <lineage>
        <taxon>Bacteria</taxon>
        <taxon>Bacteria division CPR3</taxon>
    </lineage>
</organism>
<feature type="transmembrane region" description="Helical" evidence="8">
    <location>
        <begin position="318"/>
        <end position="345"/>
    </location>
</feature>
<dbReference type="PIRSF" id="PIRSF002869">
    <property type="entry name" value="MviN"/>
    <property type="match status" value="1"/>
</dbReference>
<keyword evidence="6 8" id="KW-1133">Transmembrane helix</keyword>
<dbReference type="CDD" id="cd13123">
    <property type="entry name" value="MATE_MurJ_like"/>
    <property type="match status" value="1"/>
</dbReference>
<dbReference type="PANTHER" id="PTHR47019">
    <property type="entry name" value="LIPID II FLIPPASE MURJ"/>
    <property type="match status" value="1"/>
</dbReference>
<dbReference type="EMBL" id="DSYQ01000010">
    <property type="protein sequence ID" value="HGT71107.1"/>
    <property type="molecule type" value="Genomic_DNA"/>
</dbReference>
<feature type="transmembrane region" description="Helical" evidence="8">
    <location>
        <begin position="474"/>
        <end position="501"/>
    </location>
</feature>
<feature type="transmembrane region" description="Helical" evidence="8">
    <location>
        <begin position="137"/>
        <end position="156"/>
    </location>
</feature>
<evidence type="ECO:0000256" key="5">
    <source>
        <dbReference type="ARBA" id="ARBA00022984"/>
    </source>
</evidence>
<dbReference type="Pfam" id="PF03023">
    <property type="entry name" value="MurJ"/>
    <property type="match status" value="1"/>
</dbReference>
<dbReference type="GO" id="GO:0008360">
    <property type="term" value="P:regulation of cell shape"/>
    <property type="evidence" value="ECO:0007669"/>
    <property type="project" value="UniProtKB-UniRule"/>
</dbReference>
<keyword evidence="3 8" id="KW-0812">Transmembrane</keyword>
<evidence type="ECO:0000256" key="8">
    <source>
        <dbReference type="HAMAP-Rule" id="MF_02078"/>
    </source>
</evidence>
<dbReference type="PANTHER" id="PTHR47019:SF1">
    <property type="entry name" value="LIPID II FLIPPASE MURJ"/>
    <property type="match status" value="1"/>
</dbReference>
<protein>
    <recommendedName>
        <fullName evidence="8">Probable lipid II flippase MurJ</fullName>
    </recommendedName>
</protein>
<evidence type="ECO:0000256" key="4">
    <source>
        <dbReference type="ARBA" id="ARBA00022960"/>
    </source>
</evidence>